<dbReference type="GO" id="GO:0004803">
    <property type="term" value="F:transposase activity"/>
    <property type="evidence" value="ECO:0007669"/>
    <property type="project" value="InterPro"/>
</dbReference>
<protein>
    <submittedName>
        <fullName evidence="2">Transposase</fullName>
    </submittedName>
</protein>
<reference evidence="2" key="1">
    <citation type="submission" date="2019-02" db="EMBL/GenBank/DDBJ databases">
        <authorList>
            <person name="Gruber-Vodicka R. H."/>
            <person name="Seah K. B. B."/>
        </authorList>
    </citation>
    <scope>NUCLEOTIDE SEQUENCE</scope>
    <source>
        <strain evidence="3">BECK_SA2B12</strain>
        <strain evidence="2">BECK_SA2B20</strain>
    </source>
</reference>
<evidence type="ECO:0000313" key="3">
    <source>
        <dbReference type="EMBL" id="VFK09862.1"/>
    </source>
</evidence>
<dbReference type="EMBL" id="CAADFI010000597">
    <property type="protein sequence ID" value="VFK05544.1"/>
    <property type="molecule type" value="Genomic_DNA"/>
</dbReference>
<organism evidence="2">
    <name type="scientific">Candidatus Kentrum eta</name>
    <dbReference type="NCBI Taxonomy" id="2126337"/>
    <lineage>
        <taxon>Bacteria</taxon>
        <taxon>Pseudomonadati</taxon>
        <taxon>Pseudomonadota</taxon>
        <taxon>Gammaproteobacteria</taxon>
        <taxon>Candidatus Kentrum</taxon>
    </lineage>
</organism>
<evidence type="ECO:0000259" key="1">
    <source>
        <dbReference type="Pfam" id="PF01548"/>
    </source>
</evidence>
<dbReference type="GO" id="GO:0006313">
    <property type="term" value="P:DNA transposition"/>
    <property type="evidence" value="ECO:0007669"/>
    <property type="project" value="InterPro"/>
</dbReference>
<accession>A0A450VL58</accession>
<dbReference type="GO" id="GO:0003677">
    <property type="term" value="F:DNA binding"/>
    <property type="evidence" value="ECO:0007669"/>
    <property type="project" value="InterPro"/>
</dbReference>
<evidence type="ECO:0000313" key="2">
    <source>
        <dbReference type="EMBL" id="VFK05544.1"/>
    </source>
</evidence>
<dbReference type="EMBL" id="CAADFJ010000651">
    <property type="protein sequence ID" value="VFK09862.1"/>
    <property type="molecule type" value="Genomic_DNA"/>
</dbReference>
<dbReference type="InterPro" id="IPR002525">
    <property type="entry name" value="Transp_IS110-like_N"/>
</dbReference>
<name>A0A450VL58_9GAMM</name>
<dbReference type="Pfam" id="PF01548">
    <property type="entry name" value="DEDD_Tnp_IS110"/>
    <property type="match status" value="1"/>
</dbReference>
<feature type="domain" description="Transposase IS110-like N-terminal" evidence="1">
    <location>
        <begin position="86"/>
        <end position="130"/>
    </location>
</feature>
<dbReference type="AlphaFoldDB" id="A0A450VL58"/>
<proteinExistence type="predicted"/>
<sequence>MVRRPSFELAFEFLKRAMFRQQNTSMAIGKQFHSVALDSDAMKRFSIQKSSSGIRSLHWTYTKTPLELGRECQVIAPSRTPRQPGARIKTDRRDALMLARQLRSGDLMPVWVPDAEQEAMRDLTRTRGDFKGQE</sequence>
<gene>
    <name evidence="2" type="ORF">BECKH772B_GA0070898_105972</name>
    <name evidence="3" type="ORF">BECKH772C_GA0070978_106512</name>
</gene>